<dbReference type="PROSITE" id="PS50110">
    <property type="entry name" value="RESPONSE_REGULATORY"/>
    <property type="match status" value="1"/>
</dbReference>
<proteinExistence type="predicted"/>
<organism evidence="4">
    <name type="scientific">Uncultured Desulfatiglans sp</name>
    <dbReference type="NCBI Taxonomy" id="1748965"/>
    <lineage>
        <taxon>Bacteria</taxon>
        <taxon>Pseudomonadati</taxon>
        <taxon>Thermodesulfobacteriota</taxon>
        <taxon>Desulfobacteria</taxon>
        <taxon>Desulfatiglandales</taxon>
        <taxon>Desulfatiglandaceae</taxon>
        <taxon>Desulfatiglans</taxon>
        <taxon>environmental samples</taxon>
    </lineage>
</organism>
<dbReference type="AlphaFoldDB" id="A0A653A3V5"/>
<dbReference type="SMART" id="SM00448">
    <property type="entry name" value="REC"/>
    <property type="match status" value="1"/>
</dbReference>
<dbReference type="Pfam" id="PF00072">
    <property type="entry name" value="Response_reg"/>
    <property type="match status" value="1"/>
</dbReference>
<dbReference type="InterPro" id="IPR050595">
    <property type="entry name" value="Bact_response_regulator"/>
</dbReference>
<dbReference type="GO" id="GO:0000160">
    <property type="term" value="P:phosphorelay signal transduction system"/>
    <property type="evidence" value="ECO:0007669"/>
    <property type="project" value="InterPro"/>
</dbReference>
<name>A0A653A3V5_UNCDX</name>
<accession>A0A653A3V5</accession>
<evidence type="ECO:0000256" key="1">
    <source>
        <dbReference type="ARBA" id="ARBA00022553"/>
    </source>
</evidence>
<dbReference type="PANTHER" id="PTHR44591">
    <property type="entry name" value="STRESS RESPONSE REGULATOR PROTEIN 1"/>
    <property type="match status" value="1"/>
</dbReference>
<gene>
    <name evidence="4" type="ORF">TRIP_B200472</name>
</gene>
<reference evidence="4" key="1">
    <citation type="submission" date="2018-07" db="EMBL/GenBank/DDBJ databases">
        <authorList>
            <consortium name="Genoscope - CEA"/>
            <person name="William W."/>
        </authorList>
    </citation>
    <scope>NUCLEOTIDE SEQUENCE</scope>
    <source>
        <strain evidence="4">IK1</strain>
    </source>
</reference>
<dbReference type="SUPFAM" id="SSF52172">
    <property type="entry name" value="CheY-like"/>
    <property type="match status" value="1"/>
</dbReference>
<dbReference type="EMBL" id="UPXX01000013">
    <property type="protein sequence ID" value="VBB42332.1"/>
    <property type="molecule type" value="Genomic_DNA"/>
</dbReference>
<protein>
    <submittedName>
        <fullName evidence="4">Regulator</fullName>
    </submittedName>
</protein>
<keyword evidence="1 2" id="KW-0597">Phosphoprotein</keyword>
<evidence type="ECO:0000259" key="3">
    <source>
        <dbReference type="PROSITE" id="PS50110"/>
    </source>
</evidence>
<dbReference type="PANTHER" id="PTHR44591:SF3">
    <property type="entry name" value="RESPONSE REGULATORY DOMAIN-CONTAINING PROTEIN"/>
    <property type="match status" value="1"/>
</dbReference>
<evidence type="ECO:0000313" key="4">
    <source>
        <dbReference type="EMBL" id="VBB42332.1"/>
    </source>
</evidence>
<feature type="modified residue" description="4-aspartylphosphate" evidence="2">
    <location>
        <position position="58"/>
    </location>
</feature>
<sequence>MTESSLLKGKRILVVDDEQDILDVLTEHLSMCQVVTASTYEEAKRLLESRRFDVAVLDIMGVRGYDLLEIANQHDIPALMLTAHAFTPDNVIKSVKEGAAAYVPKEEISRIEDFLNDILIARAKGESPLVAWQKRLPRSYFQMRFGAAWEMADREFLDTLRTAIQSRSRAQKKQE</sequence>
<dbReference type="InterPro" id="IPR001789">
    <property type="entry name" value="Sig_transdc_resp-reg_receiver"/>
</dbReference>
<feature type="domain" description="Response regulatory" evidence="3">
    <location>
        <begin position="11"/>
        <end position="120"/>
    </location>
</feature>
<dbReference type="CDD" id="cd00156">
    <property type="entry name" value="REC"/>
    <property type="match status" value="1"/>
</dbReference>
<evidence type="ECO:0000256" key="2">
    <source>
        <dbReference type="PROSITE-ProRule" id="PRU00169"/>
    </source>
</evidence>
<dbReference type="Gene3D" id="3.40.50.2300">
    <property type="match status" value="1"/>
</dbReference>
<dbReference type="InterPro" id="IPR011006">
    <property type="entry name" value="CheY-like_superfamily"/>
</dbReference>